<dbReference type="GO" id="GO:1990599">
    <property type="term" value="F:3' overhang single-stranded DNA endodeoxyribonuclease activity"/>
    <property type="evidence" value="ECO:0007669"/>
    <property type="project" value="UniProtKB-EC"/>
</dbReference>
<organism evidence="6 7">
    <name type="scientific">Paenibacillus harenae</name>
    <dbReference type="NCBI Taxonomy" id="306543"/>
    <lineage>
        <taxon>Bacteria</taxon>
        <taxon>Bacillati</taxon>
        <taxon>Bacillota</taxon>
        <taxon>Bacilli</taxon>
        <taxon>Bacillales</taxon>
        <taxon>Paenibacillaceae</taxon>
        <taxon>Paenibacillus</taxon>
    </lineage>
</organism>
<proteinExistence type="predicted"/>
<dbReference type="EMBL" id="JAUSSU010000004">
    <property type="protein sequence ID" value="MDQ0112970.1"/>
    <property type="molecule type" value="Genomic_DNA"/>
</dbReference>
<dbReference type="SUPFAM" id="SSF74853">
    <property type="entry name" value="Lamin A/C globular tail domain"/>
    <property type="match status" value="1"/>
</dbReference>
<evidence type="ECO:0000313" key="6">
    <source>
        <dbReference type="EMBL" id="MDQ0112970.1"/>
    </source>
</evidence>
<dbReference type="Gene3D" id="2.60.40.1260">
    <property type="entry name" value="Lamin Tail domain"/>
    <property type="match status" value="1"/>
</dbReference>
<name>A0ABT9U004_PAEHA</name>
<dbReference type="PROSITE" id="PS51257">
    <property type="entry name" value="PROKAR_LIPOPROTEIN"/>
    <property type="match status" value="1"/>
</dbReference>
<keyword evidence="1" id="KW-0540">Nuclease</keyword>
<keyword evidence="7" id="KW-1185">Reference proteome</keyword>
<comment type="caution">
    <text evidence="6">The sequence shown here is derived from an EMBL/GenBank/DDBJ whole genome shotgun (WGS) entry which is preliminary data.</text>
</comment>
<gene>
    <name evidence="6" type="ORF">J2T15_002405</name>
</gene>
<dbReference type="Gene3D" id="2.40.50.90">
    <property type="match status" value="1"/>
</dbReference>
<dbReference type="InterPro" id="IPR001322">
    <property type="entry name" value="Lamin_tail_dom"/>
</dbReference>
<feature type="chain" id="PRO_5045959731" evidence="4">
    <location>
        <begin position="23"/>
        <end position="283"/>
    </location>
</feature>
<keyword evidence="2" id="KW-0255">Endonuclease</keyword>
<dbReference type="EC" id="3.1.31.1" evidence="6"/>
<keyword evidence="4" id="KW-0732">Signal</keyword>
<evidence type="ECO:0000256" key="4">
    <source>
        <dbReference type="SAM" id="SignalP"/>
    </source>
</evidence>
<evidence type="ECO:0000256" key="1">
    <source>
        <dbReference type="ARBA" id="ARBA00022722"/>
    </source>
</evidence>
<evidence type="ECO:0000256" key="2">
    <source>
        <dbReference type="ARBA" id="ARBA00022759"/>
    </source>
</evidence>
<dbReference type="SMART" id="SM00318">
    <property type="entry name" value="SNc"/>
    <property type="match status" value="1"/>
</dbReference>
<dbReference type="InterPro" id="IPR036415">
    <property type="entry name" value="Lamin_tail_dom_sf"/>
</dbReference>
<dbReference type="InterPro" id="IPR016071">
    <property type="entry name" value="Staphylococal_nuclease_OB-fold"/>
</dbReference>
<dbReference type="Proteomes" id="UP001229346">
    <property type="component" value="Unassembled WGS sequence"/>
</dbReference>
<dbReference type="SUPFAM" id="SSF50199">
    <property type="entry name" value="Staphylococcal nuclease"/>
    <property type="match status" value="1"/>
</dbReference>
<accession>A0ABT9U004</accession>
<reference evidence="6 7" key="1">
    <citation type="submission" date="2023-07" db="EMBL/GenBank/DDBJ databases">
        <title>Sorghum-associated microbial communities from plants grown in Nebraska, USA.</title>
        <authorList>
            <person name="Schachtman D."/>
        </authorList>
    </citation>
    <scope>NUCLEOTIDE SEQUENCE [LARGE SCALE GENOMIC DNA]</scope>
    <source>
        <strain evidence="6 7">CC482</strain>
    </source>
</reference>
<dbReference type="Pfam" id="PF00932">
    <property type="entry name" value="LTD"/>
    <property type="match status" value="1"/>
</dbReference>
<dbReference type="PANTHER" id="PTHR12302">
    <property type="entry name" value="EBNA2 BINDING PROTEIN P100"/>
    <property type="match status" value="1"/>
</dbReference>
<dbReference type="PANTHER" id="PTHR12302:SF3">
    <property type="entry name" value="SERINE_THREONINE-PROTEIN KINASE 31"/>
    <property type="match status" value="1"/>
</dbReference>
<evidence type="ECO:0000259" key="5">
    <source>
        <dbReference type="PROSITE" id="PS50830"/>
    </source>
</evidence>
<feature type="signal peptide" evidence="4">
    <location>
        <begin position="1"/>
        <end position="22"/>
    </location>
</feature>
<dbReference type="PROSITE" id="PS50830">
    <property type="entry name" value="TNASE_3"/>
    <property type="match status" value="1"/>
</dbReference>
<keyword evidence="3 6" id="KW-0378">Hydrolase</keyword>
<dbReference type="Pfam" id="PF00565">
    <property type="entry name" value="SNase"/>
    <property type="match status" value="1"/>
</dbReference>
<sequence>MKRIGIALLMLGCLSLASCSWATTSPQKLQTNVWYSVSDYIDGDTFQIKVGDGNRTVRLLYVNTPEIAHADLNRTEEPFGREAYDYTKQALSESEEIRLSFDKEQEDKYDRTLAVVELKDGRILNEALLEEGLAKVMIVEPNVKLENVYKQIEQTAKQAELGLWGTDREKFKNAYPVKEAEQIGIELIVDKQAEIATITNNSDMNIELGGWKLVSVRGNQTYEFEKYKLSAGDKVTISSNNGKDLLPDKHLRWGKESIWSNSETDPGELYNANNELVTVWEDK</sequence>
<evidence type="ECO:0000256" key="3">
    <source>
        <dbReference type="ARBA" id="ARBA00022801"/>
    </source>
</evidence>
<feature type="domain" description="TNase-like" evidence="5">
    <location>
        <begin position="37"/>
        <end position="166"/>
    </location>
</feature>
<evidence type="ECO:0000313" key="7">
    <source>
        <dbReference type="Proteomes" id="UP001229346"/>
    </source>
</evidence>
<dbReference type="RefSeq" id="WP_307203908.1">
    <property type="nucleotide sequence ID" value="NZ_JAUSSU010000004.1"/>
</dbReference>
<dbReference type="InterPro" id="IPR035437">
    <property type="entry name" value="SNase_OB-fold_sf"/>
</dbReference>
<protein>
    <submittedName>
        <fullName evidence="6">Micrococcal nuclease</fullName>
        <ecNumber evidence="6">3.1.31.1</ecNumber>
    </submittedName>
</protein>